<dbReference type="PANTHER" id="PTHR31005">
    <property type="entry name" value="DUF4139 DOMAIN-CONTAINING PROTEIN"/>
    <property type="match status" value="1"/>
</dbReference>
<dbReference type="AlphaFoldDB" id="E3NRK1"/>
<keyword evidence="1" id="KW-0175">Coiled coil</keyword>
<dbReference type="Pfam" id="PF13600">
    <property type="entry name" value="DUF4140"/>
    <property type="match status" value="1"/>
</dbReference>
<evidence type="ECO:0000259" key="4">
    <source>
        <dbReference type="Pfam" id="PF13600"/>
    </source>
</evidence>
<dbReference type="PANTHER" id="PTHR31005:SF4">
    <property type="entry name" value="PROTEIN F37C4.5"/>
    <property type="match status" value="1"/>
</dbReference>
<accession>E3NRK1</accession>
<dbReference type="InterPro" id="IPR037291">
    <property type="entry name" value="DUF4139"/>
</dbReference>
<dbReference type="Proteomes" id="UP000008281">
    <property type="component" value="Unassembled WGS sequence"/>
</dbReference>
<sequence length="456" mass="50910">MATIVQTQKLNLHDVAIVQALVYSSESNCAELRRTFQLDLAAGYNEVKIQNLPFDLVQDSIRVSGAGEAVIHDVSVKNQEGADFVIPERVLAIKEIFEEKERAKDKINDSRTAVQKRIEGLDNLITEIAKHGKDGSFHFDGRTIESLNALHDYHQEKTVTLRAQIRTLDQEFRRAEEEFQRASQDYDNTGYRWRNSAQYASIVVESEGGSVELTITYQVNNVAWFPFYDIRVTSGEAAEMHITYFGKVRQFSGEDWKNVPIVLSTAKPAHGVKTLPKLGALEASIVVPEPEHQMRGGYVQMMENISYDAAPMMGRAMFKTASATVKSSNIASEFSIGRPATIDDRTEEYKVNIGQFTLPTKLSNVTVPSRNAAAFLVANSVNSSDYPLVAGQASIFLEELSSIKENSRCSRLSENKVEMLRRSTLKSPRRQLSLLNLSSQTPGPGLESPRKQREVA</sequence>
<dbReference type="HOGENOM" id="CLU_642309_0_0_1"/>
<gene>
    <name evidence="5" type="ORF">CRE_06224</name>
</gene>
<dbReference type="EMBL" id="DS269738">
    <property type="protein sequence ID" value="EFO88127.1"/>
    <property type="molecule type" value="Genomic_DNA"/>
</dbReference>
<feature type="region of interest" description="Disordered" evidence="2">
    <location>
        <begin position="427"/>
        <end position="456"/>
    </location>
</feature>
<dbReference type="OrthoDB" id="10068793at2759"/>
<evidence type="ECO:0000313" key="6">
    <source>
        <dbReference type="Proteomes" id="UP000008281"/>
    </source>
</evidence>
<protein>
    <recommendedName>
        <fullName evidence="7">Protein F37C4.5</fullName>
    </recommendedName>
</protein>
<dbReference type="NCBIfam" id="TIGR02231">
    <property type="entry name" value="mucoidy inhibitor MuiA family protein"/>
    <property type="match status" value="1"/>
</dbReference>
<dbReference type="STRING" id="31234.E3NRK1"/>
<feature type="coiled-coil region" evidence="1">
    <location>
        <begin position="158"/>
        <end position="185"/>
    </location>
</feature>
<organism evidence="6">
    <name type="scientific">Caenorhabditis remanei</name>
    <name type="common">Caenorhabditis vulgaris</name>
    <dbReference type="NCBI Taxonomy" id="31234"/>
    <lineage>
        <taxon>Eukaryota</taxon>
        <taxon>Metazoa</taxon>
        <taxon>Ecdysozoa</taxon>
        <taxon>Nematoda</taxon>
        <taxon>Chromadorea</taxon>
        <taxon>Rhabditida</taxon>
        <taxon>Rhabditina</taxon>
        <taxon>Rhabditomorpha</taxon>
        <taxon>Rhabditoidea</taxon>
        <taxon>Rhabditidae</taxon>
        <taxon>Peloderinae</taxon>
        <taxon>Caenorhabditis</taxon>
    </lineage>
</organism>
<evidence type="ECO:0008006" key="7">
    <source>
        <dbReference type="Google" id="ProtNLM"/>
    </source>
</evidence>
<name>E3NRK1_CAERE</name>
<evidence type="ECO:0000256" key="1">
    <source>
        <dbReference type="SAM" id="Coils"/>
    </source>
</evidence>
<dbReference type="Pfam" id="PF13598">
    <property type="entry name" value="DUF4139"/>
    <property type="match status" value="1"/>
</dbReference>
<evidence type="ECO:0000313" key="5">
    <source>
        <dbReference type="EMBL" id="EFO88127.1"/>
    </source>
</evidence>
<evidence type="ECO:0000256" key="2">
    <source>
        <dbReference type="SAM" id="MobiDB-lite"/>
    </source>
</evidence>
<evidence type="ECO:0000259" key="3">
    <source>
        <dbReference type="Pfam" id="PF13598"/>
    </source>
</evidence>
<keyword evidence="6" id="KW-1185">Reference proteome</keyword>
<feature type="domain" description="DUF4139" evidence="3">
    <location>
        <begin position="213"/>
        <end position="376"/>
    </location>
</feature>
<dbReference type="InterPro" id="IPR025554">
    <property type="entry name" value="DUF4140"/>
</dbReference>
<dbReference type="InParanoid" id="E3NRK1"/>
<proteinExistence type="predicted"/>
<reference evidence="5" key="1">
    <citation type="submission" date="2007-07" db="EMBL/GenBank/DDBJ databases">
        <title>PCAP assembly of the Caenorhabditis remanei genome.</title>
        <authorList>
            <consortium name="The Caenorhabditis remanei Sequencing Consortium"/>
            <person name="Wilson R.K."/>
        </authorList>
    </citation>
    <scope>NUCLEOTIDE SEQUENCE [LARGE SCALE GENOMIC DNA]</scope>
    <source>
        <strain evidence="5">PB4641</strain>
    </source>
</reference>
<dbReference type="eggNOG" id="ENOG502QWQ0">
    <property type="taxonomic scope" value="Eukaryota"/>
</dbReference>
<dbReference type="InterPro" id="IPR011935">
    <property type="entry name" value="CHP02231"/>
</dbReference>
<feature type="domain" description="DUF4140" evidence="4">
    <location>
        <begin position="27"/>
        <end position="120"/>
    </location>
</feature>